<accession>A0A2A2I5M2</accession>
<name>A0A2A2I5M2_9GAMM</name>
<dbReference type="EMBL" id="NMPM01000024">
    <property type="protein sequence ID" value="PAV26420.1"/>
    <property type="molecule type" value="Genomic_DNA"/>
</dbReference>
<keyword evidence="3" id="KW-0732">Signal</keyword>
<feature type="signal peptide" evidence="3">
    <location>
        <begin position="1"/>
        <end position="20"/>
    </location>
</feature>
<gene>
    <name evidence="4" type="ORF">CF392_06200</name>
</gene>
<keyword evidence="1" id="KW-0175">Coiled coil</keyword>
<dbReference type="Proteomes" id="UP000218332">
    <property type="component" value="Unassembled WGS sequence"/>
</dbReference>
<protein>
    <recommendedName>
        <fullName evidence="6">Zinc resistance-associated protein</fullName>
    </recommendedName>
</protein>
<evidence type="ECO:0000256" key="3">
    <source>
        <dbReference type="SAM" id="SignalP"/>
    </source>
</evidence>
<comment type="caution">
    <text evidence="4">The sequence shown here is derived from an EMBL/GenBank/DDBJ whole genome shotgun (WGS) entry which is preliminary data.</text>
</comment>
<dbReference type="RefSeq" id="WP_095610594.1">
    <property type="nucleotide sequence ID" value="NZ_NMPM01000024.1"/>
</dbReference>
<organism evidence="4 5">
    <name type="scientific">Tamilnaduibacter salinus</name>
    <dbReference type="NCBI Taxonomy" id="1484056"/>
    <lineage>
        <taxon>Bacteria</taxon>
        <taxon>Pseudomonadati</taxon>
        <taxon>Pseudomonadota</taxon>
        <taxon>Gammaproteobacteria</taxon>
        <taxon>Pseudomonadales</taxon>
        <taxon>Marinobacteraceae</taxon>
        <taxon>Tamilnaduibacter</taxon>
    </lineage>
</organism>
<evidence type="ECO:0000313" key="5">
    <source>
        <dbReference type="Proteomes" id="UP000218332"/>
    </source>
</evidence>
<proteinExistence type="predicted"/>
<keyword evidence="5" id="KW-1185">Reference proteome</keyword>
<feature type="chain" id="PRO_5013172258" description="Zinc resistance-associated protein" evidence="3">
    <location>
        <begin position="21"/>
        <end position="157"/>
    </location>
</feature>
<sequence length="157" mass="18058">MKTMKQLVICAILGAAPVWAFAHGEQGAWQGHGPGMMESDHMQQMNQNWSRMHGMMQRIPDADSAAERRKIMQEHWEAMDNQMELMHRGMMGPGMMQGHQGMMGGGMGEGMNGQSQSKDKRRTQSVDKRIEMMQQRMDQMQLMMEQMLEQQKQITNK</sequence>
<feature type="region of interest" description="Disordered" evidence="2">
    <location>
        <begin position="107"/>
        <end position="127"/>
    </location>
</feature>
<reference evidence="4 5" key="1">
    <citation type="submission" date="2017-07" db="EMBL/GenBank/DDBJ databases">
        <title>Tamlnaduibacter salinus (Mi-7) genome sequencing.</title>
        <authorList>
            <person name="Verma A."/>
            <person name="Krishnamurthi S."/>
        </authorList>
    </citation>
    <scope>NUCLEOTIDE SEQUENCE [LARGE SCALE GENOMIC DNA]</scope>
    <source>
        <strain evidence="4 5">Mi-7</strain>
    </source>
</reference>
<evidence type="ECO:0000256" key="1">
    <source>
        <dbReference type="SAM" id="Coils"/>
    </source>
</evidence>
<evidence type="ECO:0008006" key="6">
    <source>
        <dbReference type="Google" id="ProtNLM"/>
    </source>
</evidence>
<dbReference type="AlphaFoldDB" id="A0A2A2I5M2"/>
<feature type="coiled-coil region" evidence="1">
    <location>
        <begin position="130"/>
        <end position="157"/>
    </location>
</feature>
<evidence type="ECO:0000313" key="4">
    <source>
        <dbReference type="EMBL" id="PAV26420.1"/>
    </source>
</evidence>
<evidence type="ECO:0000256" key="2">
    <source>
        <dbReference type="SAM" id="MobiDB-lite"/>
    </source>
</evidence>